<evidence type="ECO:0000259" key="18">
    <source>
        <dbReference type="Pfam" id="PF12774"/>
    </source>
</evidence>
<reference evidence="26" key="1">
    <citation type="submission" date="2021-01" db="EMBL/GenBank/DDBJ databases">
        <authorList>
            <person name="Corre E."/>
            <person name="Pelletier E."/>
            <person name="Niang G."/>
            <person name="Scheremetjew M."/>
            <person name="Finn R."/>
            <person name="Kale V."/>
            <person name="Holt S."/>
            <person name="Cochrane G."/>
            <person name="Meng A."/>
            <person name="Brown T."/>
            <person name="Cohen L."/>
        </authorList>
    </citation>
    <scope>NUCLEOTIDE SEQUENCE</scope>
    <source>
        <strain evidence="26">CCAP 955/1</strain>
    </source>
</reference>
<dbReference type="GO" id="GO:0031514">
    <property type="term" value="C:motile cilium"/>
    <property type="evidence" value="ECO:0007669"/>
    <property type="project" value="UniProtKB-SubCell"/>
</dbReference>
<dbReference type="InterPro" id="IPR024743">
    <property type="entry name" value="Dynein_HC_stalk"/>
</dbReference>
<dbReference type="InterPro" id="IPR041589">
    <property type="entry name" value="DNAH3_AAA_lid_1"/>
</dbReference>
<dbReference type="FunFam" id="3.10.490.20:FF:000008">
    <property type="entry name" value="dynein heavy chain 2, axonemal"/>
    <property type="match status" value="1"/>
</dbReference>
<dbReference type="GO" id="GO:0008569">
    <property type="term" value="F:minus-end-directed microtubule motor activity"/>
    <property type="evidence" value="ECO:0007669"/>
    <property type="project" value="InterPro"/>
</dbReference>
<keyword evidence="6" id="KW-0547">Nucleotide-binding</keyword>
<evidence type="ECO:0000256" key="4">
    <source>
        <dbReference type="ARBA" id="ARBA00022490"/>
    </source>
</evidence>
<dbReference type="GO" id="GO:0051959">
    <property type="term" value="F:dynein light intermediate chain binding"/>
    <property type="evidence" value="ECO:0007669"/>
    <property type="project" value="InterPro"/>
</dbReference>
<dbReference type="FunFam" id="1.20.920.20:FF:000006">
    <property type="entry name" value="Dynein, axonemal, heavy chain 6"/>
    <property type="match status" value="1"/>
</dbReference>
<keyword evidence="9" id="KW-0243">Dynein</keyword>
<dbReference type="FunFam" id="1.10.8.720:FF:000001">
    <property type="entry name" value="dynein heavy chain 7, axonemal"/>
    <property type="match status" value="1"/>
</dbReference>
<evidence type="ECO:0000256" key="6">
    <source>
        <dbReference type="ARBA" id="ARBA00022741"/>
    </source>
</evidence>
<evidence type="ECO:0000259" key="16">
    <source>
        <dbReference type="Pfam" id="PF03028"/>
    </source>
</evidence>
<evidence type="ECO:0000256" key="7">
    <source>
        <dbReference type="ARBA" id="ARBA00022840"/>
    </source>
</evidence>
<dbReference type="FunFam" id="3.40.50.300:FF:001145">
    <property type="entry name" value="Putative dynein heavy chain"/>
    <property type="match status" value="1"/>
</dbReference>
<dbReference type="Pfam" id="PF18198">
    <property type="entry name" value="AAA_lid_11"/>
    <property type="match status" value="1"/>
</dbReference>
<keyword evidence="12" id="KW-0505">Motor protein</keyword>
<evidence type="ECO:0000259" key="19">
    <source>
        <dbReference type="Pfam" id="PF12777"/>
    </source>
</evidence>
<dbReference type="Gene3D" id="1.20.920.20">
    <property type="match status" value="1"/>
</dbReference>
<dbReference type="FunFam" id="1.10.8.710:FF:000001">
    <property type="entry name" value="Dynein axonemal heavy chain 2"/>
    <property type="match status" value="1"/>
</dbReference>
<evidence type="ECO:0000256" key="5">
    <source>
        <dbReference type="ARBA" id="ARBA00022701"/>
    </source>
</evidence>
<dbReference type="Pfam" id="PF12775">
    <property type="entry name" value="AAA_7"/>
    <property type="match status" value="1"/>
</dbReference>
<dbReference type="InterPro" id="IPR026983">
    <property type="entry name" value="DHC"/>
</dbReference>
<dbReference type="InterPro" id="IPR004273">
    <property type="entry name" value="Dynein_heavy_D6_P-loop"/>
</dbReference>
<keyword evidence="4" id="KW-0963">Cytoplasm</keyword>
<dbReference type="PANTHER" id="PTHR22878">
    <property type="entry name" value="DYNEIN HEAVY CHAIN 6, AXONEMAL-LIKE-RELATED"/>
    <property type="match status" value="1"/>
</dbReference>
<keyword evidence="10 15" id="KW-0175">Coiled coil</keyword>
<dbReference type="InterPro" id="IPR042228">
    <property type="entry name" value="Dynein_linker_3"/>
</dbReference>
<protein>
    <recommendedName>
        <fullName evidence="27">Dynein heavy chain</fullName>
    </recommendedName>
</protein>
<dbReference type="InterPro" id="IPR043157">
    <property type="entry name" value="Dynein_AAA1S"/>
</dbReference>
<dbReference type="InterPro" id="IPR024317">
    <property type="entry name" value="Dynein_heavy_chain_D4_dom"/>
</dbReference>
<dbReference type="Gene3D" id="3.10.490.20">
    <property type="match status" value="1"/>
</dbReference>
<evidence type="ECO:0000259" key="20">
    <source>
        <dbReference type="Pfam" id="PF12780"/>
    </source>
</evidence>
<dbReference type="InterPro" id="IPR041466">
    <property type="entry name" value="Dynein_AAA5_ext"/>
</dbReference>
<dbReference type="GO" id="GO:0005874">
    <property type="term" value="C:microtubule"/>
    <property type="evidence" value="ECO:0007669"/>
    <property type="project" value="UniProtKB-KW"/>
</dbReference>
<dbReference type="Pfam" id="PF03028">
    <property type="entry name" value="Dynein_heavy"/>
    <property type="match status" value="1"/>
</dbReference>
<dbReference type="FunFam" id="3.20.180.20:FF:000003">
    <property type="entry name" value="Dynein heavy chain 12, axonemal"/>
    <property type="match status" value="1"/>
</dbReference>
<evidence type="ECO:0000256" key="13">
    <source>
        <dbReference type="ARBA" id="ARBA00023212"/>
    </source>
</evidence>
<feature type="domain" description="Dynein heavy chain AAA module D4" evidence="20">
    <location>
        <begin position="2265"/>
        <end position="2524"/>
    </location>
</feature>
<dbReference type="Pfam" id="PF12777">
    <property type="entry name" value="MT"/>
    <property type="match status" value="1"/>
</dbReference>
<keyword evidence="11" id="KW-0969">Cilium</keyword>
<dbReference type="InterPro" id="IPR041228">
    <property type="entry name" value="Dynein_C"/>
</dbReference>
<dbReference type="Gene3D" id="1.20.920.30">
    <property type="match status" value="1"/>
</dbReference>
<feature type="domain" description="Dynein heavy chain region D6 P-loop" evidence="16">
    <location>
        <begin position="3375"/>
        <end position="3488"/>
    </location>
</feature>
<dbReference type="GO" id="GO:0045505">
    <property type="term" value="F:dynein intermediate chain binding"/>
    <property type="evidence" value="ECO:0007669"/>
    <property type="project" value="InterPro"/>
</dbReference>
<dbReference type="GO" id="GO:0005858">
    <property type="term" value="C:axonemal dynein complex"/>
    <property type="evidence" value="ECO:0007669"/>
    <property type="project" value="UniProtKB-ARBA"/>
</dbReference>
<evidence type="ECO:0000256" key="1">
    <source>
        <dbReference type="ARBA" id="ARBA00004230"/>
    </source>
</evidence>
<feature type="domain" description="Dynein heavy chain 3 AAA+ lid" evidence="23">
    <location>
        <begin position="2122"/>
        <end position="2209"/>
    </location>
</feature>
<evidence type="ECO:0000313" key="26">
    <source>
        <dbReference type="EMBL" id="CAE0304189.1"/>
    </source>
</evidence>
<evidence type="ECO:0000256" key="3">
    <source>
        <dbReference type="ARBA" id="ARBA00008887"/>
    </source>
</evidence>
<evidence type="ECO:0000256" key="10">
    <source>
        <dbReference type="ARBA" id="ARBA00023054"/>
    </source>
</evidence>
<keyword evidence="7" id="KW-0067">ATP-binding</keyword>
<dbReference type="GO" id="GO:0005524">
    <property type="term" value="F:ATP binding"/>
    <property type="evidence" value="ECO:0007669"/>
    <property type="project" value="UniProtKB-KW"/>
</dbReference>
<dbReference type="Gene3D" id="6.10.140.1060">
    <property type="match status" value="1"/>
</dbReference>
<evidence type="ECO:0000259" key="24">
    <source>
        <dbReference type="Pfam" id="PF18198"/>
    </source>
</evidence>
<evidence type="ECO:0000256" key="15">
    <source>
        <dbReference type="SAM" id="Coils"/>
    </source>
</evidence>
<dbReference type="Gene3D" id="1.10.8.710">
    <property type="match status" value="1"/>
</dbReference>
<accession>A0A7S3HTS3</accession>
<organism evidence="26">
    <name type="scientific">Spumella elongata</name>
    <dbReference type="NCBI Taxonomy" id="89044"/>
    <lineage>
        <taxon>Eukaryota</taxon>
        <taxon>Sar</taxon>
        <taxon>Stramenopiles</taxon>
        <taxon>Ochrophyta</taxon>
        <taxon>Chrysophyceae</taxon>
        <taxon>Chromulinales</taxon>
        <taxon>Chromulinaceae</taxon>
        <taxon>Spumella</taxon>
    </lineage>
</organism>
<dbReference type="Pfam" id="PF12780">
    <property type="entry name" value="AAA_8"/>
    <property type="match status" value="1"/>
</dbReference>
<dbReference type="InterPro" id="IPR035699">
    <property type="entry name" value="AAA_6"/>
</dbReference>
<dbReference type="Gene3D" id="1.10.8.720">
    <property type="entry name" value="Region D6 of dynein motor"/>
    <property type="match status" value="1"/>
</dbReference>
<evidence type="ECO:0000259" key="17">
    <source>
        <dbReference type="Pfam" id="PF08393"/>
    </source>
</evidence>
<evidence type="ECO:0000256" key="8">
    <source>
        <dbReference type="ARBA" id="ARBA00022846"/>
    </source>
</evidence>
<evidence type="ECO:0008006" key="27">
    <source>
        <dbReference type="Google" id="ProtNLM"/>
    </source>
</evidence>
<dbReference type="Gene3D" id="3.40.50.300">
    <property type="entry name" value="P-loop containing nucleotide triphosphate hydrolases"/>
    <property type="match status" value="5"/>
</dbReference>
<dbReference type="InterPro" id="IPR013602">
    <property type="entry name" value="Dynein_heavy_linker"/>
</dbReference>
<dbReference type="Gene3D" id="3.20.180.20">
    <property type="entry name" value="Dynein heavy chain, N-terminal domain 2"/>
    <property type="match status" value="1"/>
</dbReference>
<dbReference type="FunFam" id="1.10.287.2620:FF:000002">
    <property type="entry name" value="Dynein heavy chain 2, axonemal"/>
    <property type="match status" value="1"/>
</dbReference>
<evidence type="ECO:0000259" key="23">
    <source>
        <dbReference type="Pfam" id="PF17857"/>
    </source>
</evidence>
<dbReference type="InterPro" id="IPR035706">
    <property type="entry name" value="AAA_9"/>
</dbReference>
<feature type="coiled-coil region" evidence="15">
    <location>
        <begin position="664"/>
        <end position="691"/>
    </location>
</feature>
<evidence type="ECO:0000259" key="21">
    <source>
        <dbReference type="Pfam" id="PF12781"/>
    </source>
</evidence>
<dbReference type="FunFam" id="1.20.140.100:FF:000004">
    <property type="entry name" value="Dynein axonemal heavy chain 6"/>
    <property type="match status" value="1"/>
</dbReference>
<dbReference type="Pfam" id="PF17852">
    <property type="entry name" value="Dynein_AAA_lid"/>
    <property type="match status" value="1"/>
</dbReference>
<dbReference type="Pfam" id="PF12774">
    <property type="entry name" value="AAA_6"/>
    <property type="match status" value="1"/>
</dbReference>
<dbReference type="SUPFAM" id="SSF52540">
    <property type="entry name" value="P-loop containing nucleoside triphosphate hydrolases"/>
    <property type="match status" value="4"/>
</dbReference>
<dbReference type="Pfam" id="PF12781">
    <property type="entry name" value="AAA_9"/>
    <property type="match status" value="1"/>
</dbReference>
<evidence type="ECO:0000256" key="14">
    <source>
        <dbReference type="ARBA" id="ARBA00023273"/>
    </source>
</evidence>
<feature type="domain" description="Dynein heavy chain C-terminal" evidence="25">
    <location>
        <begin position="3668"/>
        <end position="3989"/>
    </location>
</feature>
<feature type="coiled-coil region" evidence="15">
    <location>
        <begin position="2767"/>
        <end position="2829"/>
    </location>
</feature>
<feature type="domain" description="Dynein heavy chain AAA lid" evidence="24">
    <location>
        <begin position="3520"/>
        <end position="3661"/>
    </location>
</feature>
<dbReference type="FunFam" id="1.20.920.30:FF:000005">
    <property type="entry name" value="Dynein, axonemal, heavy chain 2"/>
    <property type="match status" value="1"/>
</dbReference>
<evidence type="ECO:0000256" key="2">
    <source>
        <dbReference type="ARBA" id="ARBA00004430"/>
    </source>
</evidence>
<evidence type="ECO:0000256" key="11">
    <source>
        <dbReference type="ARBA" id="ARBA00023069"/>
    </source>
</evidence>
<dbReference type="InterPro" id="IPR043160">
    <property type="entry name" value="Dynein_C_barrel"/>
</dbReference>
<dbReference type="FunFam" id="1.20.58.1120:FF:000001">
    <property type="entry name" value="dynein heavy chain 2, axonemal"/>
    <property type="match status" value="1"/>
</dbReference>
<keyword evidence="8" id="KW-0282">Flagellum</keyword>
<dbReference type="Pfam" id="PF08393">
    <property type="entry name" value="DHC_N2"/>
    <property type="match status" value="1"/>
</dbReference>
<feature type="domain" description="Dynein heavy chain coiled coil stalk" evidence="19">
    <location>
        <begin position="2538"/>
        <end position="2882"/>
    </location>
</feature>
<dbReference type="Gene3D" id="1.10.8.1220">
    <property type="match status" value="1"/>
</dbReference>
<dbReference type="InterPro" id="IPR042222">
    <property type="entry name" value="Dynein_2_N"/>
</dbReference>
<dbReference type="InterPro" id="IPR027417">
    <property type="entry name" value="P-loop_NTPase"/>
</dbReference>
<dbReference type="PANTHER" id="PTHR22878:SF70">
    <property type="entry name" value="DYNEIN HEAVY CHAIN 2, AXONEMAL"/>
    <property type="match status" value="1"/>
</dbReference>
<evidence type="ECO:0000259" key="25">
    <source>
        <dbReference type="Pfam" id="PF18199"/>
    </source>
</evidence>
<feature type="domain" description="Dynein heavy chain hydrolytic ATP-binding dynein motor region" evidence="18">
    <location>
        <begin position="1256"/>
        <end position="1594"/>
    </location>
</feature>
<evidence type="ECO:0000256" key="12">
    <source>
        <dbReference type="ARBA" id="ARBA00023175"/>
    </source>
</evidence>
<gene>
    <name evidence="26" type="ORF">SELO1098_LOCUS33048</name>
</gene>
<dbReference type="Gene3D" id="1.20.58.1120">
    <property type="match status" value="1"/>
</dbReference>
<evidence type="ECO:0000259" key="22">
    <source>
        <dbReference type="Pfam" id="PF17852"/>
    </source>
</evidence>
<dbReference type="Gene3D" id="1.20.1270.280">
    <property type="match status" value="1"/>
</dbReference>
<dbReference type="InterPro" id="IPR042219">
    <property type="entry name" value="AAA_lid_11_sf"/>
</dbReference>
<name>A0A7S3HTS3_9STRA</name>
<feature type="domain" description="Dynein heavy chain AAA 5 extension" evidence="22">
    <location>
        <begin position="1759"/>
        <end position="1900"/>
    </location>
</feature>
<dbReference type="InterPro" id="IPR041658">
    <property type="entry name" value="AAA_lid_11"/>
</dbReference>
<dbReference type="EMBL" id="HBIC01064437">
    <property type="protein sequence ID" value="CAE0304189.1"/>
    <property type="molecule type" value="Transcribed_RNA"/>
</dbReference>
<dbReference type="FunFam" id="3.40.50.300:FF:000362">
    <property type="entry name" value="Dynein, axonemal, heavy chain 6"/>
    <property type="match status" value="1"/>
</dbReference>
<dbReference type="Gene3D" id="1.10.472.130">
    <property type="match status" value="1"/>
</dbReference>
<keyword evidence="13" id="KW-0206">Cytoskeleton</keyword>
<dbReference type="Gene3D" id="1.10.287.2620">
    <property type="match status" value="1"/>
</dbReference>
<dbReference type="FunFam" id="1.20.1270.280:FF:000001">
    <property type="entry name" value="dynein heavy chain 7, axonemal"/>
    <property type="match status" value="1"/>
</dbReference>
<feature type="coiled-coil region" evidence="15">
    <location>
        <begin position="3071"/>
        <end position="3098"/>
    </location>
</feature>
<comment type="subcellular location">
    <subcellularLocation>
        <location evidence="1">Cell projection</location>
        <location evidence="1">Cilium</location>
        <location evidence="1">Flagellum</location>
    </subcellularLocation>
    <subcellularLocation>
        <location evidence="2">Cytoplasm</location>
        <location evidence="2">Cytoskeleton</location>
        <location evidence="2">Cilium axoneme</location>
    </subcellularLocation>
</comment>
<keyword evidence="14" id="KW-0966">Cell projection</keyword>
<dbReference type="GO" id="GO:0007018">
    <property type="term" value="P:microtubule-based movement"/>
    <property type="evidence" value="ECO:0007669"/>
    <property type="project" value="InterPro"/>
</dbReference>
<dbReference type="Pfam" id="PF17857">
    <property type="entry name" value="AAA_lid_1"/>
    <property type="match status" value="1"/>
</dbReference>
<sequence length="3993" mass="453854">MEDQEKFMERRNRAENAREEAKRIMRLDYFISKQPKESVRIIRKESIRKIHARIVDGLASSVPFPEKDTPLGKVLKTLTGEIIHFYTHTMKKTVLFAKLQGSTKDINSVLRCKQLRLPPPPAKPPVPRNGKVWCPEYTYKERILKIENLHYSSVREVLNVYKWLHNKWIQTFQFYNFFDVNVQVTTLPCQLKDFKTAQIERTEATLKLLQKDFHRAFMDQFMDCVQDIFDFFQSNPAQYKAGSLHKLFRVLDLKMTTFLRSILMSSLHAWKDLALSYTNPIDGDNLVKLPPVEVVPVNENDEDLLSVADESSGVEWSEAPYRKNLVSRQTELTFHLDSKTPLFQVELVLVNDRIVLEPSVEDIQVCFSQLIDKMVVALRSLNSIDKDTMSLLILEPRTLFNIGAGDPLYADVDDIVRKIKHTISDRISKSMVAPLALAKMYNKYSWLLKDDIQDYLDKFMDRESTPTAVEYKNELDRLDLAMREISELSFKFENYSLVRVSTGSIKQALYDRARQLRDYLAQIVADEARQNNIAVIGQYNDILERIAVKPANEKQLAELRDFIETSKETVNDLKRSVVEIRKTLQMLEAYNIPLSVEDMGLSWSTLEYPSKVEHSGKEVEIALEADKIRMMDRLAMQKDQFERVVENLGVEVKLHMKLDDYSDREKIVERINAVMDNIQDAKNKREDFNMREKVFGFPPTEYTMLDKFAEELMPVYKLWNMVSDFHNSMNDWLHGDFKELDGKVIDEMVTDWWKTSYKLSKSLEEDLPGASACAALLRAETTEFRKNMPVIQSLASKALKRRHWEALSELLGKIIDPEDELTLQDLLDLDAATNIESIQEITIAAEKEYNLERTMNAMMKEWETIEFEVKAYKESGTFVVGGVDEIITLLDDHIVKTQTMRGSPYIRPIEKECKSWEHRLKYAQGMLDALINCQRTWMYLEPIFGSEDIMRQLPTEARRFQGVDTLWRKTLGETNNDPNFMVLAEPDKRLEEKFKKANEKLEEITKGLNDYLEMKRLYFPRFFFLSNDELLEILSQTKEPRAVQPHLGKCFEGINKVKFEADLKISQIISAEGEEVKLDKAVDPETSANKGNVEKWLLEIESIQWDSIRTLTVASLEEYLTISRKRWILNWPAQVVLGVSCVYWTNEVTQALREGGGASLLACNDKLNAQLREMVDLVRGKLSKLERKTLGALTTIDVHNRDVVAKMVELGTHEASDFEWMSQLRYYWEDAWKDGQAVKKGMKTLVARIVNARCLYGYEYLGNTMRLVITALTDRCYRTMIGAVDLLYGGAPEGPAGTGKTETVKDLSKAVAIHCVVFNCSDGLDYLAMAKFFKGLAGCGSWCCFDEFNRINIEVLSVIAQQILLINNGKRENKEMFHFEGTYMKLNTNCNVFITMNPGYAGRAELPDNLKALFRPCAMMVPDYAMIGEIRLYSFGFEDARSNAQKIVRVLQLSSEQLSSQKHYDYGMRAVNSILVAAGNLRQMLGDDPAWDEAKIVLRSINDVNLAKFLVEDLPLFRGITSDLFPGVKLPEADYGVLIDCLQYTCDNGVEVAPDNTYILENKAEYQCKTIQLYEMVMVRHGVMVVGQTCSGKTAAIHNLAKAMTKASVDGSPDFAKVQIHTINPKSVTSKQLYGLFDENTHEFVEGILAVTFRKCAKDTSPDRKWMMFDGPVDAVWIENMNTVLDDNKKLCLTSGEIIKMSDPMTMFFEAEDLEQASPATVSRVGMIFCETRNIGWAAVRNIWLRSLPVSLADHIEYLTGLFDWTFPVMSYFVGKYCRMPTTMAAQELIFALTRLLKCLLDFDDGVASDVPKAIEGCYIYAMIWSVGACVDGEGRKKFDVFLRSLLNGACYQSDEYKDFKIKNPAYVETSDRTAIQPVPDEGVVYDYFFDAKTAKWNNWLADQPTFKIPKEATFNSIVVPTIDTIRNEWLLEKLLRKGFHVICTGDTGTGKSVTIRNKLLSGMPSNFNSISLNFSAQTSANQTQDLIDSKLDKRRKGVIGPPLGMTTVVFVDDLNMPAKEEYGAQPPIEILRQWMDHKGWYDRKENEFRRLVDIQFCAAMGPPGGGRTRITQRYVRHFNVINFVNFSDESLARVFGTIIDWRLAQGFAAPVKQLSEASVLATISIYNNISSSLLPTPAKSHYTFNLRDLSKVFQGMLMCDKDFVKEKDSFVRLWAHECMRVFHDRLIDDADRVWFKSLIGTSVKEFFNVDYAKICGDNPNTLYCTFGDPKSLSKPYVELVDRTTLPKVMNDYLDDYNQMTTKPMNLVLFQSAVEHIARISRIINQAYGNALLVGVGGSGRKSLTTLAVSIADFELFTIEITKSYGMNEWREDIKSMMNKAGVLNKPTVFMIDDTQIVRESFLEDINGILNTGEVANLFNNEEMGAMMESLSKPCQEAGVNPGIPAEVYNFFVGRVRTNLHLVLCLSPIGESFRTRLRMFPSLVNCCTIDWFTEWPEEALRSVANFFFAKIDLDAKIKSGVVDVCVDMQVRVVQLSKKYLAQMGRHYYVTPTSYLELINTFNNLLTVQRNEVFEAKARYDNGLSKLLETANQVNDMQVYLEDLQPKLKEATIATDALLVTITADRVVANEQSKIVEAETAKCNEQAKEATALKTSCEADLAEAIPALEAAEKALKNLDKSDIVEMKAMKKPSLAIKMTMAAISIMLGVKPDKKMKEGDPRIDPYWVPATKELLNDPRFLVRLQTYDRDNMEAEVVTKAKTFTDDPEFDPEVVAKKGSMAAAGLAKWVHAMVKYDRVARLVAPKRASLKEAEATLKDAMENLAIKQAALKEVMDKVATLEANLKAAEDKKEALKNQVQDCEAKLRRADALIQGLGGEKTRWTEMSKQLALTYNNVTGDIVLSAGVIAYLGAFIASYRDDAIKQWSALLTSKGINCSEGFTLRETLGSPVKIRSWIINKLPNDAFSIENGIMLFKSNRWPLMIDPQGQANKWVKKMEEANSLKVVKQNQGNFVRTIENAIQFGNPVLLENVPESLDPILESILLKQIVISGGVATIRLGDATIEYDKNFRLYITTKLRNPHYPPELCVKVNLLNFMATADGLQDQMLGRVVAMEQRELELQRQQLIVEDAENQRQLKEIEDKILFLLKNAKGNILDDEVLIDTLGDSKKTSNIIQDKVKIAEQTQARIAKVRMGYVPVAFQASQLFFCIADLASVDPMYQYSLDWYISLYETSIEAADKAKVLDDRLRNLNDCFTYMLYRNVCRSLFEKDKLLFSFLLTTKIMLGQKALDSAEVRFFLQGSTSMDLAEPNPFSWLSDRAWNDILALDHMPAFKGFKDEYKVDGKKWEAVMESNTPAMLVNEMVGDKYDTFKKLCILRCVRPDVVVPSVQNFIAEAMGVKFIEPPQFDMKECFGDSKCTTPLIFVLTPGAAPMNELSKLAEDMGFGSKLLAISLGQGQGPIAENAIQDAADKGTWVCLQNCHLSISWMPQLEKICEEFSEDTLHPNFRLWLTSEPSPSFPAFVLQNGVKMTMEPAKGMRANLLGSLQQVDDAQFDTCARRNEFKKMLFGLCFFHASVRERRKFGPLGWNIQYVFSPPDLRISMDQLRIFLNDLKPSDPIPFAALAYLVGECNYGGRVTDDKDRRCIMNILDDFYTPKVLDETYKFSDSGTYFAPPPGTLENFREYVRSLPFHEGPEVFGLHDNANISCAISETNALLDTALSLQPRSLGGEGKSWGETLDDLAKDISSRLPPMFDIEKALIMFPVRYDESMNTVLTQELIRFNRLIEEVTITLTDVQKAIKGLVLMSMELEQMGNSMVIGKVPALWASVAYPSLKPLGPWVTDLLDRITFLNDWMTKGTSPNVFWVSGFFFTQAFITGTLQNFARKYATPIDKAEFDFRVLTRSEMKVAVDQKPKDGAYMRGLFLEGARWDFDHHFITESLPRELFIAMPFIHLEPKMRADVPVVEGVPEQYTGSVNGTAHVYMCPVYKTSFRQGTLSTTGHSTNFVMFIRVPMAKEHKQKHWIKRGVAMLTQLDS</sequence>
<evidence type="ECO:0000256" key="9">
    <source>
        <dbReference type="ARBA" id="ARBA00023017"/>
    </source>
</evidence>
<keyword evidence="5" id="KW-0493">Microtubule</keyword>
<proteinExistence type="inferred from homology"/>
<comment type="similarity">
    <text evidence="3">Belongs to the dynein heavy chain family.</text>
</comment>
<dbReference type="FunFam" id="3.40.50.300:FF:000063">
    <property type="entry name" value="dynein heavy chain 6, axonemal"/>
    <property type="match status" value="1"/>
</dbReference>
<feature type="domain" description="Dynein heavy chain ATP-binding dynein motor region" evidence="21">
    <location>
        <begin position="2911"/>
        <end position="3132"/>
    </location>
</feature>
<feature type="domain" description="Dynein heavy chain linker" evidence="17">
    <location>
        <begin position="705"/>
        <end position="1112"/>
    </location>
</feature>
<dbReference type="FunFam" id="1.10.8.1220:FF:000001">
    <property type="entry name" value="Dynein axonemal heavy chain 5"/>
    <property type="match status" value="1"/>
</dbReference>
<dbReference type="Pfam" id="PF18199">
    <property type="entry name" value="Dynein_C"/>
    <property type="match status" value="1"/>
</dbReference>
<dbReference type="FunFam" id="3.40.50.300:FF:002141">
    <property type="entry name" value="Dynein heavy chain"/>
    <property type="match status" value="1"/>
</dbReference>
<dbReference type="Gene3D" id="1.20.140.100">
    <property type="entry name" value="Dynein heavy chain, N-terminal domain 2"/>
    <property type="match status" value="1"/>
</dbReference>